<organism evidence="1 2">
    <name type="scientific">Dimorphilus gyrociliatus</name>
    <dbReference type="NCBI Taxonomy" id="2664684"/>
    <lineage>
        <taxon>Eukaryota</taxon>
        <taxon>Metazoa</taxon>
        <taxon>Spiralia</taxon>
        <taxon>Lophotrochozoa</taxon>
        <taxon>Annelida</taxon>
        <taxon>Polychaeta</taxon>
        <taxon>Polychaeta incertae sedis</taxon>
        <taxon>Dinophilidae</taxon>
        <taxon>Dimorphilus</taxon>
    </lineage>
</organism>
<protein>
    <submittedName>
        <fullName evidence="1">DgyrCDS7153</fullName>
    </submittedName>
</protein>
<dbReference type="OrthoDB" id="6038751at2759"/>
<accession>A0A7I8VQ60</accession>
<evidence type="ECO:0000313" key="1">
    <source>
        <dbReference type="EMBL" id="CAD5118446.1"/>
    </source>
</evidence>
<gene>
    <name evidence="1" type="ORF">DGYR_LOCUS6820</name>
</gene>
<dbReference type="Proteomes" id="UP000549394">
    <property type="component" value="Unassembled WGS sequence"/>
</dbReference>
<proteinExistence type="predicted"/>
<dbReference type="AlphaFoldDB" id="A0A7I8VQ60"/>
<sequence length="217" mass="25416">MAYSFEHINRRKATHINADTRNLLECPERERPVHNYADGGDGKSQVWQGHGYYNPTDRSWQKHHEIKALPRENVPHRIEFQSEKQWVEYMKKRDIPGSGPKQASSGWRNAPVTALQLQGYAWNPFNLYRTGTPAITMYNAHVPWPTADTARRFPTWRGPKSYYGYYHEELDVHHAGGYRYPRDPRVLVNDEDIIKYEYMHNTPELHSKSAVELPVLT</sequence>
<evidence type="ECO:0000313" key="2">
    <source>
        <dbReference type="Proteomes" id="UP000549394"/>
    </source>
</evidence>
<keyword evidence="2" id="KW-1185">Reference proteome</keyword>
<reference evidence="1 2" key="1">
    <citation type="submission" date="2020-08" db="EMBL/GenBank/DDBJ databases">
        <authorList>
            <person name="Hejnol A."/>
        </authorList>
    </citation>
    <scope>NUCLEOTIDE SEQUENCE [LARGE SCALE GENOMIC DNA]</scope>
</reference>
<name>A0A7I8VQ60_9ANNE</name>
<dbReference type="EMBL" id="CAJFCJ010000009">
    <property type="protein sequence ID" value="CAD5118446.1"/>
    <property type="molecule type" value="Genomic_DNA"/>
</dbReference>
<comment type="caution">
    <text evidence="1">The sequence shown here is derived from an EMBL/GenBank/DDBJ whole genome shotgun (WGS) entry which is preliminary data.</text>
</comment>